<dbReference type="Pfam" id="PF07992">
    <property type="entry name" value="Pyr_redox_2"/>
    <property type="match status" value="1"/>
</dbReference>
<dbReference type="Proteomes" id="UP000176504">
    <property type="component" value="Unassembled WGS sequence"/>
</dbReference>
<dbReference type="PRINTS" id="PR00368">
    <property type="entry name" value="FADPNR"/>
</dbReference>
<dbReference type="PROSITE" id="PS00573">
    <property type="entry name" value="PYRIDINE_REDOX_2"/>
    <property type="match status" value="1"/>
</dbReference>
<dbReference type="InterPro" id="IPR050097">
    <property type="entry name" value="Ferredoxin-NADP_redctase_2"/>
</dbReference>
<dbReference type="Gene3D" id="3.50.50.60">
    <property type="entry name" value="FAD/NAD(P)-binding domain"/>
    <property type="match status" value="2"/>
</dbReference>
<evidence type="ECO:0000313" key="7">
    <source>
        <dbReference type="EMBL" id="OGC55934.1"/>
    </source>
</evidence>
<dbReference type="AlphaFoldDB" id="A0A1F4VFH6"/>
<evidence type="ECO:0000256" key="3">
    <source>
        <dbReference type="ARBA" id="ARBA00023002"/>
    </source>
</evidence>
<dbReference type="InterPro" id="IPR036188">
    <property type="entry name" value="FAD/NAD-bd_sf"/>
</dbReference>
<proteinExistence type="predicted"/>
<accession>A0A1F4VFH6</accession>
<evidence type="ECO:0000313" key="8">
    <source>
        <dbReference type="Proteomes" id="UP000176504"/>
    </source>
</evidence>
<feature type="domain" description="FAD/NAD(P)-binding" evidence="6">
    <location>
        <begin position="20"/>
        <end position="308"/>
    </location>
</feature>
<dbReference type="SUPFAM" id="SSF51905">
    <property type="entry name" value="FAD/NAD(P)-binding domain"/>
    <property type="match status" value="1"/>
</dbReference>
<dbReference type="PANTHER" id="PTHR48105">
    <property type="entry name" value="THIOREDOXIN REDUCTASE 1-RELATED-RELATED"/>
    <property type="match status" value="1"/>
</dbReference>
<evidence type="ECO:0000256" key="4">
    <source>
        <dbReference type="ARBA" id="ARBA00023157"/>
    </source>
</evidence>
<reference evidence="7 8" key="1">
    <citation type="journal article" date="2016" name="Nat. Commun.">
        <title>Thousands of microbial genomes shed light on interconnected biogeochemical processes in an aquifer system.</title>
        <authorList>
            <person name="Anantharaman K."/>
            <person name="Brown C.T."/>
            <person name="Hug L.A."/>
            <person name="Sharon I."/>
            <person name="Castelle C.J."/>
            <person name="Probst A.J."/>
            <person name="Thomas B.C."/>
            <person name="Singh A."/>
            <person name="Wilkins M.J."/>
            <person name="Karaoz U."/>
            <person name="Brodie E.L."/>
            <person name="Williams K.H."/>
            <person name="Hubbard S.S."/>
            <person name="Banfield J.F."/>
        </authorList>
    </citation>
    <scope>NUCLEOTIDE SEQUENCE [LARGE SCALE GENOMIC DNA]</scope>
</reference>
<sequence>MEELSQKLNLKDENKTHYCDLVIIGGGPSGLTSAIYTTREGIETEILERKAVGGQAAITDRIENYPGFPEGVTGLKLSEDMRKQAEEFGSKIHTGIEVEKIIDGGKYKTIKTTEKDFYASAVIIAVGTDYKRLKVPGENENIGKGVHFCATCDGPFYKNKELIIVGGGNSAMQEGLFLTKFASKITIVAWDSKLTGSDFLIQATLKNQKIQVNYMLSTTKLEKADGKMKLYATDRNTNEEKVFEADGIFVFIGLVPNTGFVKESGIELDEKGFIKTDKTFETSMKGVYAAGDCRSGSTLQIASAVGEGAVAALMVREFLKE</sequence>
<comment type="caution">
    <text evidence="7">The sequence shown here is derived from an EMBL/GenBank/DDBJ whole genome shotgun (WGS) entry which is preliminary data.</text>
</comment>
<keyword evidence="2" id="KW-0274">FAD</keyword>
<dbReference type="PRINTS" id="PR00469">
    <property type="entry name" value="PNDRDTASEII"/>
</dbReference>
<evidence type="ECO:0000259" key="6">
    <source>
        <dbReference type="Pfam" id="PF07992"/>
    </source>
</evidence>
<protein>
    <recommendedName>
        <fullName evidence="6">FAD/NAD(P)-binding domain-containing protein</fullName>
    </recommendedName>
</protein>
<name>A0A1F4VFH6_UNCKA</name>
<gene>
    <name evidence="7" type="ORF">A3A78_01865</name>
</gene>
<dbReference type="EMBL" id="MEVI01000001">
    <property type="protein sequence ID" value="OGC55934.1"/>
    <property type="molecule type" value="Genomic_DNA"/>
</dbReference>
<dbReference type="InterPro" id="IPR023753">
    <property type="entry name" value="FAD/NAD-binding_dom"/>
</dbReference>
<keyword evidence="3" id="KW-0560">Oxidoreductase</keyword>
<evidence type="ECO:0000256" key="5">
    <source>
        <dbReference type="ARBA" id="ARBA00023284"/>
    </source>
</evidence>
<keyword evidence="4" id="KW-1015">Disulfide bond</keyword>
<keyword evidence="1" id="KW-0285">Flavoprotein</keyword>
<dbReference type="InterPro" id="IPR008255">
    <property type="entry name" value="Pyr_nucl-diS_OxRdtase_2_AS"/>
</dbReference>
<evidence type="ECO:0000256" key="1">
    <source>
        <dbReference type="ARBA" id="ARBA00022630"/>
    </source>
</evidence>
<dbReference type="GO" id="GO:0016668">
    <property type="term" value="F:oxidoreductase activity, acting on a sulfur group of donors, NAD(P) as acceptor"/>
    <property type="evidence" value="ECO:0007669"/>
    <property type="project" value="UniProtKB-ARBA"/>
</dbReference>
<organism evidence="7 8">
    <name type="scientific">candidate division WWE3 bacterium RIFCSPLOWO2_01_FULL_41_18</name>
    <dbReference type="NCBI Taxonomy" id="1802625"/>
    <lineage>
        <taxon>Bacteria</taxon>
        <taxon>Katanobacteria</taxon>
    </lineage>
</organism>
<keyword evidence="5" id="KW-0676">Redox-active center</keyword>
<evidence type="ECO:0000256" key="2">
    <source>
        <dbReference type="ARBA" id="ARBA00022827"/>
    </source>
</evidence>